<evidence type="ECO:0000256" key="10">
    <source>
        <dbReference type="ARBA" id="ARBA00023034"/>
    </source>
</evidence>
<dbReference type="InterPro" id="IPR041742">
    <property type="entry name" value="Sec24-like_trunk_dom"/>
</dbReference>
<dbReference type="SUPFAM" id="SSF81995">
    <property type="entry name" value="beta-sandwich domain of Sec23/24"/>
    <property type="match status" value="1"/>
</dbReference>
<feature type="domain" description="Sec23/Sec24 beta-sandwich" evidence="18">
    <location>
        <begin position="804"/>
        <end position="888"/>
    </location>
</feature>
<dbReference type="GeneID" id="111245692"/>
<keyword evidence="6" id="KW-0963">Cytoplasm</keyword>
<protein>
    <recommendedName>
        <fullName evidence="21">Protein transport protein Sec24A</fullName>
    </recommendedName>
</protein>
<dbReference type="GO" id="GO:0070971">
    <property type="term" value="C:endoplasmic reticulum exit site"/>
    <property type="evidence" value="ECO:0007669"/>
    <property type="project" value="TreeGrafter"/>
</dbReference>
<dbReference type="SUPFAM" id="SSF81811">
    <property type="entry name" value="Helical domain of Sec23/24"/>
    <property type="match status" value="1"/>
</dbReference>
<dbReference type="OrthoDB" id="49016at2759"/>
<dbReference type="InterPro" id="IPR036465">
    <property type="entry name" value="vWFA_dom_sf"/>
</dbReference>
<dbReference type="GO" id="GO:0008270">
    <property type="term" value="F:zinc ion binding"/>
    <property type="evidence" value="ECO:0007669"/>
    <property type="project" value="InterPro"/>
</dbReference>
<evidence type="ECO:0000259" key="15">
    <source>
        <dbReference type="Pfam" id="PF04810"/>
    </source>
</evidence>
<dbReference type="Proteomes" id="UP000594260">
    <property type="component" value="Unplaced"/>
</dbReference>
<keyword evidence="11" id="KW-0472">Membrane</keyword>
<feature type="compositionally biased region" description="Polar residues" evidence="13">
    <location>
        <begin position="6"/>
        <end position="18"/>
    </location>
</feature>
<evidence type="ECO:0000256" key="12">
    <source>
        <dbReference type="ARBA" id="ARBA00023329"/>
    </source>
</evidence>
<dbReference type="SUPFAM" id="SSF53300">
    <property type="entry name" value="vWA-like"/>
    <property type="match status" value="1"/>
</dbReference>
<dbReference type="Gene3D" id="3.40.50.410">
    <property type="entry name" value="von Willebrand factor, type A domain"/>
    <property type="match status" value="1"/>
</dbReference>
<evidence type="ECO:0000256" key="9">
    <source>
        <dbReference type="ARBA" id="ARBA00022927"/>
    </source>
</evidence>
<dbReference type="CTD" id="36025"/>
<feature type="domain" description="Sec23/Sec24 trunk" evidence="16">
    <location>
        <begin position="563"/>
        <end position="798"/>
    </location>
</feature>
<dbReference type="GO" id="GO:0090110">
    <property type="term" value="P:COPII-coated vesicle cargo loading"/>
    <property type="evidence" value="ECO:0007669"/>
    <property type="project" value="TreeGrafter"/>
</dbReference>
<evidence type="ECO:0000256" key="3">
    <source>
        <dbReference type="ARBA" id="ARBA00004397"/>
    </source>
</evidence>
<evidence type="ECO:0000256" key="1">
    <source>
        <dbReference type="ARBA" id="ARBA00004299"/>
    </source>
</evidence>
<name>A0A7M7JD47_VARDE</name>
<dbReference type="CDD" id="cd01479">
    <property type="entry name" value="Sec24-like"/>
    <property type="match status" value="1"/>
</dbReference>
<keyword evidence="8" id="KW-0931">ER-Golgi transport</keyword>
<organism evidence="19 20">
    <name type="scientific">Varroa destructor</name>
    <name type="common">Honeybee mite</name>
    <dbReference type="NCBI Taxonomy" id="109461"/>
    <lineage>
        <taxon>Eukaryota</taxon>
        <taxon>Metazoa</taxon>
        <taxon>Ecdysozoa</taxon>
        <taxon>Arthropoda</taxon>
        <taxon>Chelicerata</taxon>
        <taxon>Arachnida</taxon>
        <taxon>Acari</taxon>
        <taxon>Parasitiformes</taxon>
        <taxon>Mesostigmata</taxon>
        <taxon>Gamasina</taxon>
        <taxon>Dermanyssoidea</taxon>
        <taxon>Varroidae</taxon>
        <taxon>Varroa</taxon>
    </lineage>
</organism>
<dbReference type="InterPro" id="IPR007123">
    <property type="entry name" value="Gelsolin-like_dom"/>
</dbReference>
<evidence type="ECO:0000256" key="11">
    <source>
        <dbReference type="ARBA" id="ARBA00023136"/>
    </source>
</evidence>
<dbReference type="Pfam" id="PF08033">
    <property type="entry name" value="Sec23_BS"/>
    <property type="match status" value="1"/>
</dbReference>
<dbReference type="InterPro" id="IPR036175">
    <property type="entry name" value="Sec23/24_helical_dom_sf"/>
</dbReference>
<evidence type="ECO:0000256" key="6">
    <source>
        <dbReference type="ARBA" id="ARBA00022490"/>
    </source>
</evidence>
<dbReference type="InterPro" id="IPR006896">
    <property type="entry name" value="Sec23/24_trunk_dom"/>
</dbReference>
<feature type="domain" description="Gelsolin-like" evidence="14">
    <location>
        <begin position="1016"/>
        <end position="1088"/>
    </location>
</feature>
<dbReference type="Pfam" id="PF04810">
    <property type="entry name" value="zf-Sec23_Sec24"/>
    <property type="match status" value="1"/>
</dbReference>
<evidence type="ECO:0000259" key="14">
    <source>
        <dbReference type="Pfam" id="PF00626"/>
    </source>
</evidence>
<sequence length="1144" mass="125550">MSLQILQCTRSQQPSDIPNHSLDRNAQLVTSSMNNNSSNNNQQQESTGQQQWFQPPVTGTPVIQVPPYRPSGTNVLPQQQQLYADQVNSAPPQQNYGHAMPPPPGGFPQDVRNTNAPATCPPVKQKTVSSTCTPVSFNQAHPPGSPGGFPQPANNFQAQNLFGSLSQKLPQHKEIPMYNNQHQQEQPLLNGPPVKQTTFNGVQQTASKNFGMALGPAVNGLPPGPPPCSPITSPQQPGTFINEPPQNVGFSHAGRLGPHQNKGLQNTSYPGPPLTTVPPIPPINNGPPVPTSLAVPARPQYNDTAIGPGGYQPESPPRGSIPFGVPVSSPPQVPPLQDHPTTSSLQGLPQGGPAQARRPMYPAANQQSQSAPQMGRTGPQYNGQGYPNGDNGDYASNLVSPMAGLSVREGMNKLWGVEPVNLLQERDVLNAQLPLSELSSRNCSPDVMRCTMVKVPETSSLLQKSRLPLGILLQPFKDLQGLPVLQVPTIVRCRACRTYINPFIQFIDRTRWKCNICFRLNDLPADFLQDPVTGRFGDPELRPEIKHGTVEYIAPTEYMVRPPQAATYLFVMDVSFQAVETGYLKVTTDQILECLDHIPGDGRTTIGFITFDSAVHFYSLDGGSGLPRQMVITDVNDVFIPTPEDLLCNLNECREQVRELLLTLGKTQSGGGGNCLGAALQAAYKLLAPVGGRVSVFQCCLPNLGPGALQSRENPNERSAKDVVNLNPATDFYKKLALDCSGQQIGVDLFLLSSQFADLATLAGISKFSSGHVYYYSRFHVTQTPDQVERFSGQLRHYLTRKVGFESVMRIRCTKGLQLHTFHGNFFVRSTDLLSLPTVNPDTGYAMQVSIEENLTEYNAAVFQAAVLYTSSQGERRIRVHTLCLPVSALLPDILQGADQEAVVGLLAKMAVDRSLSCSVSDARDALINAASDLCHAYSLTQRSTAGGLMIMPNCKTLPLYVLGLLKQRAFRVGVSTKLDDRIYDMELIKNLPLDKLLLQIYPALYPLHLQLPPDQLPPRLQLSFEKVDKNGLYLLETIDTLFVYVGGRLSPQLLQNVFGVSKFSLLPDSMTSLPELSNENSERIRDFVSYVGDRHTVTPPLRVIREDSQIRQLFTQYMVNDRGESVLSYYEFLQHLRNLLDSY</sequence>
<evidence type="ECO:0000259" key="18">
    <source>
        <dbReference type="Pfam" id="PF08033"/>
    </source>
</evidence>
<dbReference type="SUPFAM" id="SSF82919">
    <property type="entry name" value="Zn-finger domain of Sec23/24"/>
    <property type="match status" value="1"/>
</dbReference>
<dbReference type="InterPro" id="IPR012990">
    <property type="entry name" value="Beta-sandwich_Sec23_24"/>
</dbReference>
<feature type="region of interest" description="Disordered" evidence="13">
    <location>
        <begin position="6"/>
        <end position="65"/>
    </location>
</feature>
<evidence type="ECO:0000256" key="7">
    <source>
        <dbReference type="ARBA" id="ARBA00022824"/>
    </source>
</evidence>
<dbReference type="Gene3D" id="1.20.120.730">
    <property type="entry name" value="Sec23/Sec24 helical domain"/>
    <property type="match status" value="1"/>
</dbReference>
<keyword evidence="10" id="KW-0333">Golgi apparatus</keyword>
<keyword evidence="5" id="KW-0813">Transport</keyword>
<dbReference type="GO" id="GO:0000139">
    <property type="term" value="C:Golgi membrane"/>
    <property type="evidence" value="ECO:0007669"/>
    <property type="project" value="UniProtKB-SubCell"/>
</dbReference>
<dbReference type="RefSeq" id="XP_022650092.1">
    <property type="nucleotide sequence ID" value="XM_022794357.1"/>
</dbReference>
<keyword evidence="12" id="KW-0968">Cytoplasmic vesicle</keyword>
<dbReference type="Pfam" id="PF04811">
    <property type="entry name" value="Sec23_trunk"/>
    <property type="match status" value="1"/>
</dbReference>
<proteinExistence type="inferred from homology"/>
<feature type="domain" description="Zinc finger Sec23/Sec24-type" evidence="15">
    <location>
        <begin position="490"/>
        <end position="526"/>
    </location>
</feature>
<dbReference type="InterPro" id="IPR036180">
    <property type="entry name" value="Gelsolin-like_dom_sf"/>
</dbReference>
<evidence type="ECO:0000313" key="20">
    <source>
        <dbReference type="Proteomes" id="UP000594260"/>
    </source>
</evidence>
<evidence type="ECO:0000256" key="5">
    <source>
        <dbReference type="ARBA" id="ARBA00022448"/>
    </source>
</evidence>
<dbReference type="GO" id="GO:0030127">
    <property type="term" value="C:COPII vesicle coat"/>
    <property type="evidence" value="ECO:0007669"/>
    <property type="project" value="InterPro"/>
</dbReference>
<dbReference type="GO" id="GO:0005789">
    <property type="term" value="C:endoplasmic reticulum membrane"/>
    <property type="evidence" value="ECO:0007669"/>
    <property type="project" value="UniProtKB-SubCell"/>
</dbReference>
<dbReference type="OMA" id="IMALPNV"/>
<dbReference type="FunCoup" id="A0A7M7JD47">
    <property type="interactions" value="1494"/>
</dbReference>
<dbReference type="GO" id="GO:0000149">
    <property type="term" value="F:SNARE binding"/>
    <property type="evidence" value="ECO:0007669"/>
    <property type="project" value="TreeGrafter"/>
</dbReference>
<accession>A0A7M7JD47</accession>
<dbReference type="InterPro" id="IPR006895">
    <property type="entry name" value="Znf_Sec23_Sec24"/>
</dbReference>
<dbReference type="InterPro" id="IPR029006">
    <property type="entry name" value="ADF-H/Gelsolin-like_dom_sf"/>
</dbReference>
<dbReference type="InParanoid" id="A0A7M7JD47"/>
<dbReference type="KEGG" id="vde:111245692"/>
<evidence type="ECO:0000256" key="13">
    <source>
        <dbReference type="SAM" id="MobiDB-lite"/>
    </source>
</evidence>
<dbReference type="PANTHER" id="PTHR13803">
    <property type="entry name" value="SEC24-RELATED PROTEIN"/>
    <property type="match status" value="1"/>
</dbReference>
<dbReference type="EnsemblMetazoa" id="XM_022794357">
    <property type="protein sequence ID" value="XP_022650092"/>
    <property type="gene ID" value="LOC111245692"/>
</dbReference>
<evidence type="ECO:0000313" key="19">
    <source>
        <dbReference type="EnsemblMetazoa" id="XP_022650092"/>
    </source>
</evidence>
<feature type="compositionally biased region" description="Low complexity" evidence="13">
    <location>
        <begin position="362"/>
        <end position="373"/>
    </location>
</feature>
<evidence type="ECO:0000256" key="2">
    <source>
        <dbReference type="ARBA" id="ARBA00004394"/>
    </source>
</evidence>
<keyword evidence="9" id="KW-0653">Protein transport</keyword>
<dbReference type="InterPro" id="IPR036174">
    <property type="entry name" value="Znf_Sec23_Sec24_sf"/>
</dbReference>
<dbReference type="Pfam" id="PF00626">
    <property type="entry name" value="Gelsolin"/>
    <property type="match status" value="1"/>
</dbReference>
<dbReference type="PANTHER" id="PTHR13803:SF39">
    <property type="entry name" value="SECRETORY 24AB, ISOFORM A"/>
    <property type="match status" value="1"/>
</dbReference>
<dbReference type="InterPro" id="IPR050550">
    <property type="entry name" value="SEC23_SEC24_subfamily"/>
</dbReference>
<keyword evidence="20" id="KW-1185">Reference proteome</keyword>
<feature type="compositionally biased region" description="Low complexity" evidence="13">
    <location>
        <begin position="31"/>
        <end position="51"/>
    </location>
</feature>
<evidence type="ECO:0000259" key="16">
    <source>
        <dbReference type="Pfam" id="PF04811"/>
    </source>
</evidence>
<dbReference type="AlphaFoldDB" id="A0A7M7JD47"/>
<dbReference type="Gene3D" id="2.60.40.1670">
    <property type="entry name" value="beta-sandwich domain of Sec23/24"/>
    <property type="match status" value="1"/>
</dbReference>
<evidence type="ECO:0000259" key="17">
    <source>
        <dbReference type="Pfam" id="PF04815"/>
    </source>
</evidence>
<reference evidence="19" key="1">
    <citation type="submission" date="2021-01" db="UniProtKB">
        <authorList>
            <consortium name="EnsemblMetazoa"/>
        </authorList>
    </citation>
    <scope>IDENTIFICATION</scope>
</reference>
<dbReference type="GO" id="GO:0006886">
    <property type="term" value="P:intracellular protein transport"/>
    <property type="evidence" value="ECO:0007669"/>
    <property type="project" value="InterPro"/>
</dbReference>
<evidence type="ECO:0000256" key="4">
    <source>
        <dbReference type="ARBA" id="ARBA00008334"/>
    </source>
</evidence>
<dbReference type="Pfam" id="PF04815">
    <property type="entry name" value="Sec23_helical"/>
    <property type="match status" value="1"/>
</dbReference>
<comment type="subcellular location">
    <subcellularLocation>
        <location evidence="1">Cytoplasmic vesicle</location>
        <location evidence="1">COPII-coated vesicle membrane</location>
        <topology evidence="1">Peripheral membrane protein</topology>
        <orientation evidence="1">Cytoplasmic side</orientation>
    </subcellularLocation>
    <subcellularLocation>
        <location evidence="3">Endoplasmic reticulum membrane</location>
        <topology evidence="3">Peripheral membrane protein</topology>
        <orientation evidence="3">Cytoplasmic side</orientation>
    </subcellularLocation>
    <subcellularLocation>
        <location evidence="2">Golgi apparatus membrane</location>
    </subcellularLocation>
</comment>
<evidence type="ECO:0000256" key="8">
    <source>
        <dbReference type="ARBA" id="ARBA00022892"/>
    </source>
</evidence>
<evidence type="ECO:0008006" key="21">
    <source>
        <dbReference type="Google" id="ProtNLM"/>
    </source>
</evidence>
<feature type="region of interest" description="Disordered" evidence="13">
    <location>
        <begin position="303"/>
        <end position="380"/>
    </location>
</feature>
<dbReference type="InterPro" id="IPR006900">
    <property type="entry name" value="Sec23/24_helical_dom"/>
</dbReference>
<keyword evidence="7" id="KW-0256">Endoplasmic reticulum</keyword>
<dbReference type="Gene3D" id="3.40.20.10">
    <property type="entry name" value="Severin"/>
    <property type="match status" value="1"/>
</dbReference>
<feature type="domain" description="Sec23/Sec24 helical" evidence="17">
    <location>
        <begin position="899"/>
        <end position="998"/>
    </location>
</feature>
<dbReference type="Gene3D" id="2.30.30.380">
    <property type="entry name" value="Zn-finger domain of Sec23/24"/>
    <property type="match status" value="1"/>
</dbReference>
<dbReference type="SUPFAM" id="SSF82754">
    <property type="entry name" value="C-terminal, gelsolin-like domain of Sec23/24"/>
    <property type="match status" value="1"/>
</dbReference>
<comment type="similarity">
    <text evidence="4">Belongs to the SEC23/SEC24 family. SEC24 subfamily.</text>
</comment>